<dbReference type="Pfam" id="PF04542">
    <property type="entry name" value="Sigma70_r2"/>
    <property type="match status" value="1"/>
</dbReference>
<evidence type="ECO:0000256" key="1">
    <source>
        <dbReference type="ARBA" id="ARBA00010641"/>
    </source>
</evidence>
<evidence type="ECO:0000259" key="6">
    <source>
        <dbReference type="Pfam" id="PF04542"/>
    </source>
</evidence>
<dbReference type="PANTHER" id="PTHR43133:SF8">
    <property type="entry name" value="RNA POLYMERASE SIGMA FACTOR HI_1459-RELATED"/>
    <property type="match status" value="1"/>
</dbReference>
<evidence type="ECO:0000313" key="8">
    <source>
        <dbReference type="EMBL" id="TWB41824.1"/>
    </source>
</evidence>
<sequence length="223" mass="23828">MDESVQPEPRIGAASAADIAASRTRSGALSASIPGGSLPEPGDDALLARIAQGDRQAFALLAARHAPKAMKLAQRILGNAADADEVVQEALLRVWTGAKNWIPDGRARFSTWLHRVVVNLCVDRRRRPAFAGLEGIPEPPDPTPSAVNVMARQQTAKLVSQALAELPERQRLAVTLCYYEERSAADAAQILSLSVSAVESLLARARRALRARLSGVVQDTGEV</sequence>
<evidence type="ECO:0000256" key="2">
    <source>
        <dbReference type="ARBA" id="ARBA00023015"/>
    </source>
</evidence>
<feature type="domain" description="RNA polymerase sigma factor 70 region 4 type 2" evidence="7">
    <location>
        <begin position="159"/>
        <end position="209"/>
    </location>
</feature>
<keyword evidence="3" id="KW-0731">Sigma factor</keyword>
<dbReference type="CDD" id="cd06171">
    <property type="entry name" value="Sigma70_r4"/>
    <property type="match status" value="1"/>
</dbReference>
<evidence type="ECO:0000256" key="3">
    <source>
        <dbReference type="ARBA" id="ARBA00023082"/>
    </source>
</evidence>
<dbReference type="GO" id="GO:0006352">
    <property type="term" value="P:DNA-templated transcription initiation"/>
    <property type="evidence" value="ECO:0007669"/>
    <property type="project" value="InterPro"/>
</dbReference>
<dbReference type="Gene3D" id="1.10.10.10">
    <property type="entry name" value="Winged helix-like DNA-binding domain superfamily/Winged helix DNA-binding domain"/>
    <property type="match status" value="1"/>
</dbReference>
<dbReference type="NCBIfam" id="NF004113">
    <property type="entry name" value="PRK05602.1"/>
    <property type="match status" value="1"/>
</dbReference>
<dbReference type="InterPro" id="IPR013324">
    <property type="entry name" value="RNA_pol_sigma_r3/r4-like"/>
</dbReference>
<dbReference type="RefSeq" id="WP_145732913.1">
    <property type="nucleotide sequence ID" value="NZ_VITR01000007.1"/>
</dbReference>
<protein>
    <submittedName>
        <fullName evidence="8">RNA polymerase sigma-70 factor (ECF subfamily)</fullName>
    </submittedName>
</protein>
<dbReference type="InterPro" id="IPR014284">
    <property type="entry name" value="RNA_pol_sigma-70_dom"/>
</dbReference>
<keyword evidence="9" id="KW-1185">Reference proteome</keyword>
<dbReference type="NCBIfam" id="TIGR02937">
    <property type="entry name" value="sigma70-ECF"/>
    <property type="match status" value="1"/>
</dbReference>
<dbReference type="SUPFAM" id="SSF88946">
    <property type="entry name" value="Sigma2 domain of RNA polymerase sigma factors"/>
    <property type="match status" value="1"/>
</dbReference>
<dbReference type="Pfam" id="PF08281">
    <property type="entry name" value="Sigma70_r4_2"/>
    <property type="match status" value="1"/>
</dbReference>
<name>A0A560H841_9PROT</name>
<evidence type="ECO:0000259" key="7">
    <source>
        <dbReference type="Pfam" id="PF08281"/>
    </source>
</evidence>
<evidence type="ECO:0000313" key="9">
    <source>
        <dbReference type="Proteomes" id="UP000315751"/>
    </source>
</evidence>
<comment type="caution">
    <text evidence="8">The sequence shown here is derived from an EMBL/GenBank/DDBJ whole genome shotgun (WGS) entry which is preliminary data.</text>
</comment>
<dbReference type="InterPro" id="IPR039425">
    <property type="entry name" value="RNA_pol_sigma-70-like"/>
</dbReference>
<accession>A0A560H841</accession>
<dbReference type="PANTHER" id="PTHR43133">
    <property type="entry name" value="RNA POLYMERASE ECF-TYPE SIGMA FACTO"/>
    <property type="match status" value="1"/>
</dbReference>
<organism evidence="8 9">
    <name type="scientific">Nitrospirillum amazonense</name>
    <dbReference type="NCBI Taxonomy" id="28077"/>
    <lineage>
        <taxon>Bacteria</taxon>
        <taxon>Pseudomonadati</taxon>
        <taxon>Pseudomonadota</taxon>
        <taxon>Alphaproteobacteria</taxon>
        <taxon>Rhodospirillales</taxon>
        <taxon>Azospirillaceae</taxon>
        <taxon>Nitrospirillum</taxon>
    </lineage>
</organism>
<dbReference type="InterPro" id="IPR013249">
    <property type="entry name" value="RNA_pol_sigma70_r4_t2"/>
</dbReference>
<dbReference type="InterPro" id="IPR036388">
    <property type="entry name" value="WH-like_DNA-bd_sf"/>
</dbReference>
<dbReference type="InterPro" id="IPR013325">
    <property type="entry name" value="RNA_pol_sigma_r2"/>
</dbReference>
<reference evidence="8 9" key="1">
    <citation type="submission" date="2019-06" db="EMBL/GenBank/DDBJ databases">
        <title>Genomic Encyclopedia of Type Strains, Phase IV (KMG-V): Genome sequencing to study the core and pangenomes of soil and plant-associated prokaryotes.</title>
        <authorList>
            <person name="Whitman W."/>
        </authorList>
    </citation>
    <scope>NUCLEOTIDE SEQUENCE [LARGE SCALE GENOMIC DNA]</scope>
    <source>
        <strain evidence="8 9">BR 11622</strain>
    </source>
</reference>
<dbReference type="Gene3D" id="1.10.1740.10">
    <property type="match status" value="1"/>
</dbReference>
<feature type="domain" description="RNA polymerase sigma-70 region 2" evidence="6">
    <location>
        <begin position="62"/>
        <end position="127"/>
    </location>
</feature>
<keyword evidence="5" id="KW-0804">Transcription</keyword>
<comment type="similarity">
    <text evidence="1">Belongs to the sigma-70 factor family. ECF subfamily.</text>
</comment>
<dbReference type="Proteomes" id="UP000315751">
    <property type="component" value="Unassembled WGS sequence"/>
</dbReference>
<dbReference type="SUPFAM" id="SSF88659">
    <property type="entry name" value="Sigma3 and sigma4 domains of RNA polymerase sigma factors"/>
    <property type="match status" value="1"/>
</dbReference>
<dbReference type="OrthoDB" id="9780326at2"/>
<evidence type="ECO:0000256" key="5">
    <source>
        <dbReference type="ARBA" id="ARBA00023163"/>
    </source>
</evidence>
<keyword evidence="2" id="KW-0805">Transcription regulation</keyword>
<dbReference type="GO" id="GO:0016987">
    <property type="term" value="F:sigma factor activity"/>
    <property type="evidence" value="ECO:0007669"/>
    <property type="project" value="UniProtKB-KW"/>
</dbReference>
<keyword evidence="4" id="KW-0238">DNA-binding</keyword>
<evidence type="ECO:0000256" key="4">
    <source>
        <dbReference type="ARBA" id="ARBA00023125"/>
    </source>
</evidence>
<dbReference type="GO" id="GO:0003677">
    <property type="term" value="F:DNA binding"/>
    <property type="evidence" value="ECO:0007669"/>
    <property type="project" value="UniProtKB-KW"/>
</dbReference>
<proteinExistence type="inferred from homology"/>
<gene>
    <name evidence="8" type="ORF">FBZ90_107199</name>
</gene>
<dbReference type="InterPro" id="IPR007627">
    <property type="entry name" value="RNA_pol_sigma70_r2"/>
</dbReference>
<dbReference type="EMBL" id="VITR01000007">
    <property type="protein sequence ID" value="TWB41824.1"/>
    <property type="molecule type" value="Genomic_DNA"/>
</dbReference>
<dbReference type="AlphaFoldDB" id="A0A560H841"/>